<reference evidence="3" key="1">
    <citation type="submission" date="2006-05" db="EMBL/GenBank/DDBJ databases">
        <title>Annotation of the draft genome assembly of Desulfuromonas acetoxidans DSM 684.</title>
        <authorList>
            <consortium name="US DOE Joint Genome Institute (JGI-ORNL)"/>
            <person name="Larimer F."/>
            <person name="Land M."/>
            <person name="Hauser L."/>
        </authorList>
    </citation>
    <scope>NUCLEOTIDE SEQUENCE [LARGE SCALE GENOMIC DNA]</scope>
    <source>
        <strain evidence="3">DSM 684</strain>
    </source>
</reference>
<reference evidence="3" key="2">
    <citation type="submission" date="2006-05" db="EMBL/GenBank/DDBJ databases">
        <title>Sequencing of the draft genome and assembly of Desulfuromonas acetoxidans DSM 684.</title>
        <authorList>
            <consortium name="US DOE Joint Genome Institute (JGI-PGF)"/>
            <person name="Copeland A."/>
            <person name="Lucas S."/>
            <person name="Lapidus A."/>
            <person name="Barry K."/>
            <person name="Detter J.C."/>
            <person name="Glavina del Rio T."/>
            <person name="Hammon N."/>
            <person name="Israni S."/>
            <person name="Dalin E."/>
            <person name="Tice H."/>
            <person name="Bruce D."/>
            <person name="Pitluck S."/>
            <person name="Richardson P."/>
        </authorList>
    </citation>
    <scope>NUCLEOTIDE SEQUENCE [LARGE SCALE GENOMIC DNA]</scope>
    <source>
        <strain evidence="3">DSM 684</strain>
    </source>
</reference>
<feature type="region of interest" description="Disordered" evidence="1">
    <location>
        <begin position="74"/>
        <end position="98"/>
    </location>
</feature>
<dbReference type="Proteomes" id="UP000005695">
    <property type="component" value="Unassembled WGS sequence"/>
</dbReference>
<keyword evidence="4" id="KW-1185">Reference proteome</keyword>
<feature type="compositionally biased region" description="Pro residues" evidence="1">
    <location>
        <begin position="28"/>
        <end position="60"/>
    </location>
</feature>
<feature type="signal peptide" evidence="2">
    <location>
        <begin position="1"/>
        <end position="22"/>
    </location>
</feature>
<keyword evidence="2" id="KW-0732">Signal</keyword>
<comment type="caution">
    <text evidence="3">The sequence shown here is derived from an EMBL/GenBank/DDBJ whole genome shotgun (WGS) entry which is preliminary data.</text>
</comment>
<feature type="region of interest" description="Disordered" evidence="1">
    <location>
        <begin position="22"/>
        <end position="60"/>
    </location>
</feature>
<feature type="chain" id="PRO_5004192655" evidence="2">
    <location>
        <begin position="23"/>
        <end position="131"/>
    </location>
</feature>
<evidence type="ECO:0000313" key="3">
    <source>
        <dbReference type="EMBL" id="EAT16044.1"/>
    </source>
</evidence>
<dbReference type="PROSITE" id="PS51257">
    <property type="entry name" value="PROKAR_LIPOPROTEIN"/>
    <property type="match status" value="1"/>
</dbReference>
<accession>Q1K097</accession>
<sequence length="131" mass="14147">MLKYFTLGLLLTVLLFGCNSQTDDLPTPVNPIPEKPATPPEESPRPAPIVPKEVPIPTPSPVKLEVQEQTLETLAQPKDTSLHDEAPTKQTKAAKADKKVNVSGGVLMDEKVEKLQDSVSGGEVKVDIKLD</sequence>
<name>Q1K097_DESA6</name>
<proteinExistence type="predicted"/>
<organism evidence="3 4">
    <name type="scientific">Desulfuromonas acetoxidans (strain DSM 684 / 11070)</name>
    <dbReference type="NCBI Taxonomy" id="281689"/>
    <lineage>
        <taxon>Bacteria</taxon>
        <taxon>Pseudomonadati</taxon>
        <taxon>Thermodesulfobacteriota</taxon>
        <taxon>Desulfuromonadia</taxon>
        <taxon>Desulfuromonadales</taxon>
        <taxon>Desulfuromonadaceae</taxon>
        <taxon>Desulfuromonas</taxon>
    </lineage>
</organism>
<evidence type="ECO:0000313" key="4">
    <source>
        <dbReference type="Proteomes" id="UP000005695"/>
    </source>
</evidence>
<evidence type="ECO:0000256" key="1">
    <source>
        <dbReference type="SAM" id="MobiDB-lite"/>
    </source>
</evidence>
<gene>
    <name evidence="3" type="ORF">Dace_2344</name>
</gene>
<dbReference type="RefSeq" id="WP_005999944.1">
    <property type="nucleotide sequence ID" value="NZ_AAEW02000007.1"/>
</dbReference>
<evidence type="ECO:0000256" key="2">
    <source>
        <dbReference type="SAM" id="SignalP"/>
    </source>
</evidence>
<protein>
    <submittedName>
        <fullName evidence="3">Uncharacterized protein</fullName>
    </submittedName>
</protein>
<dbReference type="EMBL" id="AAEW02000007">
    <property type="protein sequence ID" value="EAT16044.1"/>
    <property type="molecule type" value="Genomic_DNA"/>
</dbReference>
<dbReference type="AlphaFoldDB" id="Q1K097"/>